<dbReference type="GO" id="GO:0005829">
    <property type="term" value="C:cytosol"/>
    <property type="evidence" value="ECO:0007669"/>
    <property type="project" value="TreeGrafter"/>
</dbReference>
<keyword evidence="3" id="KW-0479">Metal-binding</keyword>
<evidence type="ECO:0000259" key="6">
    <source>
        <dbReference type="Pfam" id="PF00962"/>
    </source>
</evidence>
<dbReference type="GO" id="GO:0006146">
    <property type="term" value="P:adenine catabolic process"/>
    <property type="evidence" value="ECO:0007669"/>
    <property type="project" value="TreeGrafter"/>
</dbReference>
<dbReference type="AlphaFoldDB" id="A0A1I0QSX7"/>
<dbReference type="GO" id="GO:0046872">
    <property type="term" value="F:metal ion binding"/>
    <property type="evidence" value="ECO:0007669"/>
    <property type="project" value="UniProtKB-KW"/>
</dbReference>
<evidence type="ECO:0000313" key="8">
    <source>
        <dbReference type="Proteomes" id="UP000199701"/>
    </source>
</evidence>
<proteinExistence type="inferred from homology"/>
<dbReference type="PANTHER" id="PTHR43114:SF6">
    <property type="entry name" value="ADENINE DEAMINASE"/>
    <property type="match status" value="1"/>
</dbReference>
<keyword evidence="4" id="KW-0378">Hydrolase</keyword>
<evidence type="ECO:0000313" key="7">
    <source>
        <dbReference type="EMBL" id="SEW30707.1"/>
    </source>
</evidence>
<dbReference type="InterPro" id="IPR001365">
    <property type="entry name" value="A_deaminase_dom"/>
</dbReference>
<dbReference type="Gene3D" id="3.20.20.140">
    <property type="entry name" value="Metal-dependent hydrolases"/>
    <property type="match status" value="1"/>
</dbReference>
<dbReference type="GO" id="GO:0000034">
    <property type="term" value="F:adenine deaminase activity"/>
    <property type="evidence" value="ECO:0007669"/>
    <property type="project" value="TreeGrafter"/>
</dbReference>
<evidence type="ECO:0000256" key="4">
    <source>
        <dbReference type="ARBA" id="ARBA00022801"/>
    </source>
</evidence>
<dbReference type="PANTHER" id="PTHR43114">
    <property type="entry name" value="ADENINE DEAMINASE"/>
    <property type="match status" value="1"/>
</dbReference>
<dbReference type="STRING" id="99656.SAMN05421659_10978"/>
<dbReference type="InterPro" id="IPR032466">
    <property type="entry name" value="Metal_Hydrolase"/>
</dbReference>
<comment type="cofactor">
    <cofactor evidence="1">
        <name>Zn(2+)</name>
        <dbReference type="ChEBI" id="CHEBI:29105"/>
    </cofactor>
</comment>
<evidence type="ECO:0000256" key="2">
    <source>
        <dbReference type="ARBA" id="ARBA00006676"/>
    </source>
</evidence>
<keyword evidence="5" id="KW-0862">Zinc</keyword>
<evidence type="ECO:0000256" key="1">
    <source>
        <dbReference type="ARBA" id="ARBA00001947"/>
    </source>
</evidence>
<dbReference type="GO" id="GO:0043103">
    <property type="term" value="P:hypoxanthine salvage"/>
    <property type="evidence" value="ECO:0007669"/>
    <property type="project" value="TreeGrafter"/>
</dbReference>
<dbReference type="RefSeq" id="WP_092454411.1">
    <property type="nucleotide sequence ID" value="NZ_FOJI01000009.1"/>
</dbReference>
<accession>A0A1I0QSX7</accession>
<organism evidence="7 8">
    <name type="scientific">[Clostridium] fimetarium</name>
    <dbReference type="NCBI Taxonomy" id="99656"/>
    <lineage>
        <taxon>Bacteria</taxon>
        <taxon>Bacillati</taxon>
        <taxon>Bacillota</taxon>
        <taxon>Clostridia</taxon>
        <taxon>Lachnospirales</taxon>
        <taxon>Lachnospiraceae</taxon>
    </lineage>
</organism>
<gene>
    <name evidence="7" type="ORF">SAMN05421659_10978</name>
</gene>
<evidence type="ECO:0000256" key="5">
    <source>
        <dbReference type="ARBA" id="ARBA00022833"/>
    </source>
</evidence>
<sequence>MQDLYTKQFMAALKDHDTETLKKVPKSDLHNHFVLGGNRQYIKKMSGISIPCHQGVLSSMQDMHDWNGEYIGGKFDSTQMRKLLIEATFVQAKEDGVKVLEIGEDVWGLGKFFHNDIDELIETFRNANSTIAPEVELRMQIGLSRHCKVDYLMKCLDHFWGYKEFYSIDLYGDELAQPIENFVEIYNKAKDNGLRLKAHIGEWGTAQDIQKGIELLELDEVQHGIAAVDSQGVIQYLVDHNIRLNVTPSSNVKLGRAKDIKNHPIQKLYRAGVNVTINSDDILIFDSDVSKEYLRLYENETLKAEELDDIRVNGLKKL</sequence>
<dbReference type="OrthoDB" id="8772092at2"/>
<feature type="domain" description="Adenosine deaminase" evidence="6">
    <location>
        <begin position="121"/>
        <end position="316"/>
    </location>
</feature>
<protein>
    <submittedName>
        <fullName evidence="7">Adenosine deaminase</fullName>
    </submittedName>
</protein>
<keyword evidence="8" id="KW-1185">Reference proteome</keyword>
<comment type="similarity">
    <text evidence="2">Belongs to the metallo-dependent hydrolases superfamily. Adenosine and AMP deaminases family.</text>
</comment>
<reference evidence="7 8" key="1">
    <citation type="submission" date="2016-10" db="EMBL/GenBank/DDBJ databases">
        <authorList>
            <person name="de Groot N.N."/>
        </authorList>
    </citation>
    <scope>NUCLEOTIDE SEQUENCE [LARGE SCALE GENOMIC DNA]</scope>
    <source>
        <strain evidence="7 8">DSM 9179</strain>
    </source>
</reference>
<dbReference type="Pfam" id="PF00962">
    <property type="entry name" value="A_deaminase"/>
    <property type="match status" value="1"/>
</dbReference>
<dbReference type="InterPro" id="IPR006330">
    <property type="entry name" value="Ado/ade_deaminase"/>
</dbReference>
<dbReference type="Proteomes" id="UP000199701">
    <property type="component" value="Unassembled WGS sequence"/>
</dbReference>
<dbReference type="SUPFAM" id="SSF51556">
    <property type="entry name" value="Metallo-dependent hydrolases"/>
    <property type="match status" value="1"/>
</dbReference>
<dbReference type="EMBL" id="FOJI01000009">
    <property type="protein sequence ID" value="SEW30707.1"/>
    <property type="molecule type" value="Genomic_DNA"/>
</dbReference>
<evidence type="ECO:0000256" key="3">
    <source>
        <dbReference type="ARBA" id="ARBA00022723"/>
    </source>
</evidence>
<name>A0A1I0QSX7_9FIRM</name>